<dbReference type="InterPro" id="IPR054738">
    <property type="entry name" value="Siphovirus-type_tail_C"/>
</dbReference>
<evidence type="ECO:0000259" key="1">
    <source>
        <dbReference type="Pfam" id="PF05709"/>
    </source>
</evidence>
<comment type="caution">
    <text evidence="4">The sequence shown here is derived from an EMBL/GenBank/DDBJ whole genome shotgun (WGS) entry which is preliminary data.</text>
</comment>
<proteinExistence type="predicted"/>
<keyword evidence="5" id="KW-1185">Reference proteome</keyword>
<feature type="domain" description="Distal tail component second carbohydrate binding" evidence="2">
    <location>
        <begin position="202"/>
        <end position="431"/>
    </location>
</feature>
<dbReference type="Pfam" id="PF21869">
    <property type="entry name" value="Dit-like_CBM2"/>
    <property type="match status" value="1"/>
</dbReference>
<reference evidence="5" key="1">
    <citation type="journal article" date="2019" name="Int. J. Syst. Evol. Microbiol.">
        <title>The Global Catalogue of Microorganisms (GCM) 10K type strain sequencing project: providing services to taxonomists for standard genome sequencing and annotation.</title>
        <authorList>
            <consortium name="The Broad Institute Genomics Platform"/>
            <consortium name="The Broad Institute Genome Sequencing Center for Infectious Disease"/>
            <person name="Wu L."/>
            <person name="Ma J."/>
        </authorList>
    </citation>
    <scope>NUCLEOTIDE SEQUENCE [LARGE SCALE GENOMIC DNA]</scope>
    <source>
        <strain evidence="5">CCM 8903</strain>
    </source>
</reference>
<dbReference type="Proteomes" id="UP001597252">
    <property type="component" value="Unassembled WGS sequence"/>
</dbReference>
<dbReference type="Pfam" id="PF22768">
    <property type="entry name" value="SPP1_Dit"/>
    <property type="match status" value="1"/>
</dbReference>
<dbReference type="InterPro" id="IPR008841">
    <property type="entry name" value="Siphovirus-type_tail_N"/>
</dbReference>
<gene>
    <name evidence="4" type="ORF">ACFQ5J_05575</name>
</gene>
<name>A0ABW4E531_9LACO</name>
<dbReference type="NCBIfam" id="TIGR01633">
    <property type="entry name" value="phi3626_gp14_N"/>
    <property type="match status" value="1"/>
</dbReference>
<feature type="domain" description="Siphovirus-type tail component RIFT-related" evidence="1">
    <location>
        <begin position="35"/>
        <end position="122"/>
    </location>
</feature>
<dbReference type="EMBL" id="JBHTON010000014">
    <property type="protein sequence ID" value="MFD1484694.1"/>
    <property type="molecule type" value="Genomic_DNA"/>
</dbReference>
<dbReference type="Pfam" id="PF05709">
    <property type="entry name" value="Sipho_tail"/>
    <property type="match status" value="1"/>
</dbReference>
<evidence type="ECO:0000313" key="4">
    <source>
        <dbReference type="EMBL" id="MFD1484694.1"/>
    </source>
</evidence>
<dbReference type="Gene3D" id="2.60.120.860">
    <property type="match status" value="1"/>
</dbReference>
<dbReference type="Gene3D" id="2.40.30.200">
    <property type="match status" value="1"/>
</dbReference>
<accession>A0ABW4E531</accession>
<dbReference type="InterPro" id="IPR006520">
    <property type="entry name" value="Dit_BPSPP_N"/>
</dbReference>
<dbReference type="InterPro" id="IPR054064">
    <property type="entry name" value="Dit-like_CBM2"/>
</dbReference>
<evidence type="ECO:0000259" key="2">
    <source>
        <dbReference type="Pfam" id="PF21869"/>
    </source>
</evidence>
<dbReference type="RefSeq" id="WP_125753652.1">
    <property type="nucleotide sequence ID" value="NZ_JBHTON010000014.1"/>
</dbReference>
<protein>
    <submittedName>
        <fullName evidence="4">Distal tail protein Dit</fullName>
    </submittedName>
</protein>
<sequence length="508" mass="55645">MKQAGMQIAYAGVYITQWMYVQMVQRDIGTKHASTMQKVGVSDGQMWQYMSRDVKTIVVTGIVMNDDLVPLRRSLAAAIDTDEPQQLIFGDEPDKYYLAIVDSQPTFTEGFRSGTISITFICPDGGIAHSVATQTADNMGDNGTLTDEIAVQNDGTYPVYPVIDATMRGDNGVLTLINENNGAILQFGNPGEVDGVQAPDSETVFHYNLMSAPSGVAVNTGTINYPTYPYGSSPGPNTIAGSWDYAKAKDAATPILNRTVAMHWAGPTYHGSIKANAAGVNTGNLIWSNRFNVITNVGALGRVEFNLQSGNNIAICFVMRDNTYAADTLIVEGWVNGNNVFKQNLNRALFTNGMYEIVESKLGNTTTFRLTKVKQLTASGIVSSAQTVFPPVTIDGMADTPIDSFTVWMAGFSNTTGWTINWSDSVFQWVNVNYWKDLPNRFKDGDVVQVDVPNRRVFVNDAEDPTLQTIGNNWDEFKVQPGSNTIKLLTSSWAKQCTAEVSWQEAWL</sequence>
<feature type="domain" description="Siphovirus-type tail component C-terminal" evidence="3">
    <location>
        <begin position="439"/>
        <end position="507"/>
    </location>
</feature>
<evidence type="ECO:0000259" key="3">
    <source>
        <dbReference type="Pfam" id="PF22768"/>
    </source>
</evidence>
<organism evidence="4 5">
    <name type="scientific">Lacticaseibacillus baoqingensis</name>
    <dbReference type="NCBI Taxonomy" id="2486013"/>
    <lineage>
        <taxon>Bacteria</taxon>
        <taxon>Bacillati</taxon>
        <taxon>Bacillota</taxon>
        <taxon>Bacilli</taxon>
        <taxon>Lactobacillales</taxon>
        <taxon>Lactobacillaceae</taxon>
        <taxon>Lacticaseibacillus</taxon>
    </lineage>
</organism>
<evidence type="ECO:0000313" key="5">
    <source>
        <dbReference type="Proteomes" id="UP001597252"/>
    </source>
</evidence>